<gene>
    <name evidence="3" type="ORF">TSTA_021640</name>
</gene>
<dbReference type="STRING" id="441959.B8MHC8"/>
<evidence type="ECO:0000313" key="4">
    <source>
        <dbReference type="Proteomes" id="UP000001745"/>
    </source>
</evidence>
<dbReference type="CDD" id="cd12148">
    <property type="entry name" value="fungal_TF_MHR"/>
    <property type="match status" value="1"/>
</dbReference>
<dbReference type="GO" id="GO:0003677">
    <property type="term" value="F:DNA binding"/>
    <property type="evidence" value="ECO:0007669"/>
    <property type="project" value="InterPro"/>
</dbReference>
<sequence>MISYTRYLIVVQFHSAEVEPEPIDDTSRIEIQMRRRAFWVAYGLDRLACGVLRIPLSIADDNITVPTIATEASLVESANSDAGRIITRITKDAADDIRSKLANVKSMVLNREIIRMVREMITEDLPEDADKTPTEAFQISVKRSIWNLHFQATATVHYHISS</sequence>
<organism evidence="3 4">
    <name type="scientific">Talaromyces stipitatus (strain ATCC 10500 / CBS 375.48 / QM 6759 / NRRL 1006)</name>
    <name type="common">Penicillium stipitatum</name>
    <dbReference type="NCBI Taxonomy" id="441959"/>
    <lineage>
        <taxon>Eukaryota</taxon>
        <taxon>Fungi</taxon>
        <taxon>Dikarya</taxon>
        <taxon>Ascomycota</taxon>
        <taxon>Pezizomycotina</taxon>
        <taxon>Eurotiomycetes</taxon>
        <taxon>Eurotiomycetidae</taxon>
        <taxon>Eurotiales</taxon>
        <taxon>Trichocomaceae</taxon>
        <taxon>Talaromyces</taxon>
        <taxon>Talaromyces sect. Talaromyces</taxon>
    </lineage>
</organism>
<dbReference type="Proteomes" id="UP000001745">
    <property type="component" value="Unassembled WGS sequence"/>
</dbReference>
<dbReference type="GO" id="GO:0008270">
    <property type="term" value="F:zinc ion binding"/>
    <property type="evidence" value="ECO:0007669"/>
    <property type="project" value="InterPro"/>
</dbReference>
<dbReference type="HOGENOM" id="CLU_1636545_0_0_1"/>
<dbReference type="RefSeq" id="XP_002484341.1">
    <property type="nucleotide sequence ID" value="XM_002484296.1"/>
</dbReference>
<evidence type="ECO:0000256" key="1">
    <source>
        <dbReference type="ARBA" id="ARBA00023242"/>
    </source>
</evidence>
<dbReference type="InParanoid" id="B8MHC8"/>
<dbReference type="PhylomeDB" id="B8MHC8"/>
<dbReference type="VEuPathDB" id="FungiDB:TSTA_021640"/>
<evidence type="ECO:0000259" key="2">
    <source>
        <dbReference type="Pfam" id="PF04082"/>
    </source>
</evidence>
<dbReference type="AlphaFoldDB" id="B8MHC8"/>
<dbReference type="eggNOG" id="ENOG502SHZK">
    <property type="taxonomic scope" value="Eukaryota"/>
</dbReference>
<evidence type="ECO:0000313" key="3">
    <source>
        <dbReference type="EMBL" id="EED17107.1"/>
    </source>
</evidence>
<dbReference type="InterPro" id="IPR007219">
    <property type="entry name" value="XnlR_reg_dom"/>
</dbReference>
<accession>B8MHC8</accession>
<protein>
    <recommendedName>
        <fullName evidence="2">Xylanolytic transcriptional activator regulatory domain-containing protein</fullName>
    </recommendedName>
</protein>
<dbReference type="OrthoDB" id="189997at2759"/>
<reference evidence="4" key="1">
    <citation type="journal article" date="2015" name="Genome Announc.">
        <title>Genome sequence of the AIDS-associated pathogen Penicillium marneffei (ATCC18224) and its near taxonomic relative Talaromyces stipitatus (ATCC10500).</title>
        <authorList>
            <person name="Nierman W.C."/>
            <person name="Fedorova-Abrams N.D."/>
            <person name="Andrianopoulos A."/>
        </authorList>
    </citation>
    <scope>NUCLEOTIDE SEQUENCE [LARGE SCALE GENOMIC DNA]</scope>
    <source>
        <strain evidence="4">ATCC 10500 / CBS 375.48 / QM 6759 / NRRL 1006</strain>
    </source>
</reference>
<dbReference type="GeneID" id="8098430"/>
<dbReference type="Pfam" id="PF04082">
    <property type="entry name" value="Fungal_trans"/>
    <property type="match status" value="1"/>
</dbReference>
<dbReference type="EMBL" id="EQ962656">
    <property type="protein sequence ID" value="EED17107.1"/>
    <property type="molecule type" value="Genomic_DNA"/>
</dbReference>
<feature type="domain" description="Xylanolytic transcriptional activator regulatory" evidence="2">
    <location>
        <begin position="25"/>
        <end position="87"/>
    </location>
</feature>
<keyword evidence="4" id="KW-1185">Reference proteome</keyword>
<proteinExistence type="predicted"/>
<name>B8MHC8_TALSN</name>
<dbReference type="GO" id="GO:0006351">
    <property type="term" value="P:DNA-templated transcription"/>
    <property type="evidence" value="ECO:0007669"/>
    <property type="project" value="InterPro"/>
</dbReference>
<keyword evidence="1" id="KW-0539">Nucleus</keyword>